<dbReference type="PROSITE" id="PS51125">
    <property type="entry name" value="NHL"/>
    <property type="match status" value="1"/>
</dbReference>
<dbReference type="InterPro" id="IPR012854">
    <property type="entry name" value="Cu_amine_oxidase-like_N"/>
</dbReference>
<dbReference type="InterPro" id="IPR001258">
    <property type="entry name" value="NHL_repeat"/>
</dbReference>
<dbReference type="InterPro" id="IPR011042">
    <property type="entry name" value="6-blade_b-propeller_TolB-like"/>
</dbReference>
<dbReference type="Pfam" id="PF01436">
    <property type="entry name" value="NHL"/>
    <property type="match status" value="3"/>
</dbReference>
<dbReference type="Gene3D" id="2.120.10.30">
    <property type="entry name" value="TolB, C-terminal domain"/>
    <property type="match status" value="4"/>
</dbReference>
<dbReference type="InterPro" id="IPR036582">
    <property type="entry name" value="Mao_N_sf"/>
</dbReference>
<feature type="chain" id="PRO_5026130251" evidence="3">
    <location>
        <begin position="26"/>
        <end position="540"/>
    </location>
</feature>
<keyword evidence="3" id="KW-0732">Signal</keyword>
<accession>A0A6G4A4G7</accession>
<dbReference type="Gene3D" id="3.30.457.10">
    <property type="entry name" value="Copper amine oxidase-like, N-terminal domain"/>
    <property type="match status" value="1"/>
</dbReference>
<dbReference type="EMBL" id="JAAIKC010000010">
    <property type="protein sequence ID" value="NEW08711.1"/>
    <property type="molecule type" value="Genomic_DNA"/>
</dbReference>
<comment type="caution">
    <text evidence="5">The sequence shown here is derived from an EMBL/GenBank/DDBJ whole genome shotgun (WGS) entry which is preliminary data.</text>
</comment>
<protein>
    <submittedName>
        <fullName evidence="5">Copper amine oxidase</fullName>
    </submittedName>
</protein>
<proteinExistence type="predicted"/>
<evidence type="ECO:0000256" key="2">
    <source>
        <dbReference type="PROSITE-ProRule" id="PRU00504"/>
    </source>
</evidence>
<dbReference type="Pfam" id="PF07833">
    <property type="entry name" value="Cu_amine_oxidN1"/>
    <property type="match status" value="1"/>
</dbReference>
<gene>
    <name evidence="5" type="ORF">GK047_22195</name>
</gene>
<feature type="signal peptide" evidence="3">
    <location>
        <begin position="1"/>
        <end position="25"/>
    </location>
</feature>
<evidence type="ECO:0000313" key="5">
    <source>
        <dbReference type="EMBL" id="NEW08711.1"/>
    </source>
</evidence>
<evidence type="ECO:0000259" key="4">
    <source>
        <dbReference type="Pfam" id="PF07833"/>
    </source>
</evidence>
<dbReference type="AlphaFoldDB" id="A0A6G4A4G7"/>
<sequence length="540" mass="57579">MKPFTYIVITSMAMATFLGGSFVSASGLSANALFAGNGQIMADITTHAGIGDFDDKDGDALTAAFRTPSSIAELPDGSILVADTRNHVIRKISKGIVTTFAGPEIVVKTNSQGLPTGGLVNGKSSQSLFNEPTGITVDVKGNVWIADAANNAIRRVDTNGQVSTVAGNGLIGNKDGQGTDATFNHPSDIAVTANGTIYVADSLNHVIRKISPSGDVSTLNTVSTRVIQIRPGEASFAGDFLDGNLSTAKFNEPSGLVLDSIGNLYVSDTGNQRIRYIDFKANTVSTVAGTTALMDASSLYSKNDLYAAGDFLDGDALQAKFDFPKGLAVTTEGGLLIADSLNHSVRYLLNGKVTTLAGTVKTGEADGVEQAAEFYNPTDVLVTEQGDIVVADAFNNKIRKIAPYQLPKYVPNNQPIKVVNGSKLIEFDAQPENQSGRTMVPIRAISEALGYEVKYVEQEGKTIVQLVKGEVTIELTIGHEGVTRKEVNKSDKKKDTDVAPYVKQNRTYVPVRFFAEEIGLNVEWDAVHQTVILRTKSFVK</sequence>
<evidence type="ECO:0000256" key="1">
    <source>
        <dbReference type="ARBA" id="ARBA00022737"/>
    </source>
</evidence>
<dbReference type="PANTHER" id="PTHR13833:SF71">
    <property type="entry name" value="NHL DOMAIN-CONTAINING PROTEIN"/>
    <property type="match status" value="1"/>
</dbReference>
<keyword evidence="1" id="KW-0677">Repeat</keyword>
<feature type="repeat" description="NHL" evidence="2">
    <location>
        <begin position="178"/>
        <end position="213"/>
    </location>
</feature>
<dbReference type="SUPFAM" id="SSF55383">
    <property type="entry name" value="Copper amine oxidase, domain N"/>
    <property type="match status" value="1"/>
</dbReference>
<dbReference type="PANTHER" id="PTHR13833">
    <property type="match status" value="1"/>
</dbReference>
<dbReference type="SUPFAM" id="SSF101898">
    <property type="entry name" value="NHL repeat"/>
    <property type="match status" value="1"/>
</dbReference>
<organism evidence="5">
    <name type="scientific">Paenibacillus sp. SYP-B3998</name>
    <dbReference type="NCBI Taxonomy" id="2678564"/>
    <lineage>
        <taxon>Bacteria</taxon>
        <taxon>Bacillati</taxon>
        <taxon>Bacillota</taxon>
        <taxon>Bacilli</taxon>
        <taxon>Bacillales</taxon>
        <taxon>Paenibacillaceae</taxon>
        <taxon>Paenibacillus</taxon>
    </lineage>
</organism>
<name>A0A6G4A4G7_9BACL</name>
<feature type="domain" description="Copper amine oxidase-like N-terminal" evidence="4">
    <location>
        <begin position="418"/>
        <end position="533"/>
    </location>
</feature>
<dbReference type="RefSeq" id="WP_163951830.1">
    <property type="nucleotide sequence ID" value="NZ_JAAIKC010000010.1"/>
</dbReference>
<reference evidence="5" key="1">
    <citation type="submission" date="2020-02" db="EMBL/GenBank/DDBJ databases">
        <authorList>
            <person name="Shen X.-R."/>
            <person name="Zhang Y.-X."/>
        </authorList>
    </citation>
    <scope>NUCLEOTIDE SEQUENCE</scope>
    <source>
        <strain evidence="5">SYP-B3998</strain>
    </source>
</reference>
<evidence type="ECO:0000256" key="3">
    <source>
        <dbReference type="SAM" id="SignalP"/>
    </source>
</evidence>